<evidence type="ECO:0000313" key="7">
    <source>
        <dbReference type="Proteomes" id="UP000198964"/>
    </source>
</evidence>
<evidence type="ECO:0000259" key="5">
    <source>
        <dbReference type="Pfam" id="PF13088"/>
    </source>
</evidence>
<evidence type="ECO:0000256" key="3">
    <source>
        <dbReference type="ARBA" id="ARBA00012733"/>
    </source>
</evidence>
<gene>
    <name evidence="6" type="ORF">SAMN05216283_10514</name>
</gene>
<dbReference type="CDD" id="cd15482">
    <property type="entry name" value="Sialidase_non-viral"/>
    <property type="match status" value="1"/>
</dbReference>
<dbReference type="Pfam" id="PF13088">
    <property type="entry name" value="BNR_2"/>
    <property type="match status" value="1"/>
</dbReference>
<dbReference type="GO" id="GO:0016020">
    <property type="term" value="C:membrane"/>
    <property type="evidence" value="ECO:0007669"/>
    <property type="project" value="TreeGrafter"/>
</dbReference>
<dbReference type="Gene3D" id="2.60.40.1290">
    <property type="match status" value="1"/>
</dbReference>
<dbReference type="Gene3D" id="2.120.10.10">
    <property type="match status" value="1"/>
</dbReference>
<dbReference type="STRING" id="655355.SAMN05216283_10514"/>
<dbReference type="AlphaFoldDB" id="A0A1I2HZX2"/>
<name>A0A1I2HZX2_9BACT</name>
<keyword evidence="4" id="KW-0732">Signal</keyword>
<dbReference type="Proteomes" id="UP000198964">
    <property type="component" value="Unassembled WGS sequence"/>
</dbReference>
<reference evidence="6 7" key="1">
    <citation type="submission" date="2016-10" db="EMBL/GenBank/DDBJ databases">
        <authorList>
            <person name="de Groot N.N."/>
        </authorList>
    </citation>
    <scope>NUCLEOTIDE SEQUENCE [LARGE SCALE GENOMIC DNA]</scope>
    <source>
        <strain evidence="6 7">CGMCC 1.9156</strain>
    </source>
</reference>
<organism evidence="6 7">
    <name type="scientific">Sunxiuqinia elliptica</name>
    <dbReference type="NCBI Taxonomy" id="655355"/>
    <lineage>
        <taxon>Bacteria</taxon>
        <taxon>Pseudomonadati</taxon>
        <taxon>Bacteroidota</taxon>
        <taxon>Bacteroidia</taxon>
        <taxon>Marinilabiliales</taxon>
        <taxon>Prolixibacteraceae</taxon>
        <taxon>Sunxiuqinia</taxon>
    </lineage>
</organism>
<sequence length="543" mass="60202">MRNYLLILWCVLMASLPGCSGALQTELEGVDEMLIQQKKVPLFIEKENQDVFQIHLDLEQAMTYDLQKITLILSEGSQTDFVKSIDVSWTAESSQDTTQKEFGKATLITDEKIEIEGAETLTEGSHSLSFQFVLKDNAALVQRFSIEKAILKLDRKQLEIAVDHPFAYRPAKVLRAAGQDQCDTYRIPGLVTTNVGTLIAVYDNRYNNSKDLQEDIDIGMSRSTDGGESWEPMRVIMNMGKWGGRSERLNGIGDPSVLYDHVTGTIWVAALWMSGATEKDMLWWASKPGLSPELTGQFMVAKSTDDGLTWSEPINITEQVKDPAWQLLLQGPGRGITLEDGTLVFPAQFKADIGEKALDGGQYTCHSTIVFSKDAGESWEIGTGAKANTTEAQVVQLSDGSLMLNMRDDQNRKDKSETNGRAVAVSTDLGTSWELHPTSNSALQESNCMASIIAADIEIKGENKRALFFSNPNNKHKRTNMTIKASLDDGMTWPDENQLELNEEGGYGYSCMTMVDEKTVGILYEGVKALYFQKVPVADIIQE</sequence>
<feature type="domain" description="Sialidase" evidence="5">
    <location>
        <begin position="196"/>
        <end position="518"/>
    </location>
</feature>
<feature type="signal peptide" evidence="4">
    <location>
        <begin position="1"/>
        <end position="20"/>
    </location>
</feature>
<comment type="similarity">
    <text evidence="2">Belongs to the glycosyl hydrolase 33 family.</text>
</comment>
<dbReference type="RefSeq" id="WP_244525735.1">
    <property type="nucleotide sequence ID" value="NZ_FONW01000005.1"/>
</dbReference>
<evidence type="ECO:0000313" key="6">
    <source>
        <dbReference type="EMBL" id="SFF34923.1"/>
    </source>
</evidence>
<dbReference type="EC" id="3.2.1.18" evidence="3"/>
<dbReference type="InterPro" id="IPR036278">
    <property type="entry name" value="Sialidase_sf"/>
</dbReference>
<dbReference type="InterPro" id="IPR026856">
    <property type="entry name" value="Sialidase_fam"/>
</dbReference>
<dbReference type="SUPFAM" id="SSF50939">
    <property type="entry name" value="Sialidases"/>
    <property type="match status" value="1"/>
</dbReference>
<dbReference type="EMBL" id="FONW01000005">
    <property type="protein sequence ID" value="SFF34923.1"/>
    <property type="molecule type" value="Genomic_DNA"/>
</dbReference>
<evidence type="ECO:0000256" key="4">
    <source>
        <dbReference type="SAM" id="SignalP"/>
    </source>
</evidence>
<comment type="catalytic activity">
    <reaction evidence="1">
        <text>Hydrolysis of alpha-(2-&gt;3)-, alpha-(2-&gt;6)-, alpha-(2-&gt;8)- glycosidic linkages of terminal sialic acid residues in oligosaccharides, glycoproteins, glycolipids, colominic acid and synthetic substrates.</text>
        <dbReference type="EC" id="3.2.1.18"/>
    </reaction>
</comment>
<keyword evidence="7" id="KW-1185">Reference proteome</keyword>
<dbReference type="InterPro" id="IPR011040">
    <property type="entry name" value="Sialidase"/>
</dbReference>
<protein>
    <recommendedName>
        <fullName evidence="3">exo-alpha-sialidase</fullName>
        <ecNumber evidence="3">3.2.1.18</ecNumber>
    </recommendedName>
</protein>
<dbReference type="GO" id="GO:0005737">
    <property type="term" value="C:cytoplasm"/>
    <property type="evidence" value="ECO:0007669"/>
    <property type="project" value="TreeGrafter"/>
</dbReference>
<dbReference type="GO" id="GO:0009313">
    <property type="term" value="P:oligosaccharide catabolic process"/>
    <property type="evidence" value="ECO:0007669"/>
    <property type="project" value="TreeGrafter"/>
</dbReference>
<dbReference type="GO" id="GO:0006689">
    <property type="term" value="P:ganglioside catabolic process"/>
    <property type="evidence" value="ECO:0007669"/>
    <property type="project" value="TreeGrafter"/>
</dbReference>
<evidence type="ECO:0000256" key="2">
    <source>
        <dbReference type="ARBA" id="ARBA00009348"/>
    </source>
</evidence>
<feature type="chain" id="PRO_5011784563" description="exo-alpha-sialidase" evidence="4">
    <location>
        <begin position="21"/>
        <end position="543"/>
    </location>
</feature>
<dbReference type="PANTHER" id="PTHR10628:SF30">
    <property type="entry name" value="EXO-ALPHA-SIALIDASE"/>
    <property type="match status" value="1"/>
</dbReference>
<dbReference type="PANTHER" id="PTHR10628">
    <property type="entry name" value="SIALIDASE"/>
    <property type="match status" value="1"/>
</dbReference>
<proteinExistence type="inferred from homology"/>
<dbReference type="GO" id="GO:0004308">
    <property type="term" value="F:exo-alpha-sialidase activity"/>
    <property type="evidence" value="ECO:0007669"/>
    <property type="project" value="UniProtKB-EC"/>
</dbReference>
<accession>A0A1I2HZX2</accession>
<evidence type="ECO:0000256" key="1">
    <source>
        <dbReference type="ARBA" id="ARBA00000427"/>
    </source>
</evidence>